<dbReference type="SUPFAM" id="SSF56176">
    <property type="entry name" value="FAD-binding/transporter-associated domain-like"/>
    <property type="match status" value="1"/>
</dbReference>
<accession>A0A498R899</accession>
<dbReference type="OrthoDB" id="545125at2"/>
<organism evidence="7 8">
    <name type="scientific">Lucifera butyrica</name>
    <dbReference type="NCBI Taxonomy" id="1351585"/>
    <lineage>
        <taxon>Bacteria</taxon>
        <taxon>Bacillati</taxon>
        <taxon>Bacillota</taxon>
        <taxon>Negativicutes</taxon>
        <taxon>Veillonellales</taxon>
        <taxon>Veillonellaceae</taxon>
        <taxon>Lucifera</taxon>
    </lineage>
</organism>
<evidence type="ECO:0000313" key="8">
    <source>
        <dbReference type="Proteomes" id="UP000277811"/>
    </source>
</evidence>
<dbReference type="EMBL" id="UPPP01000072">
    <property type="protein sequence ID" value="VBB07205.1"/>
    <property type="molecule type" value="Genomic_DNA"/>
</dbReference>
<proteinExistence type="inferred from homology"/>
<protein>
    <recommendedName>
        <fullName evidence="6">FAD-binding PCMH-type domain-containing protein</fullName>
    </recommendedName>
</protein>
<keyword evidence="5" id="KW-0560">Oxidoreductase</keyword>
<dbReference type="AlphaFoldDB" id="A0A498R899"/>
<evidence type="ECO:0000256" key="2">
    <source>
        <dbReference type="ARBA" id="ARBA00005466"/>
    </source>
</evidence>
<dbReference type="InterPro" id="IPR036318">
    <property type="entry name" value="FAD-bd_PCMH-like_sf"/>
</dbReference>
<sequence>MGRYREPQLTGLIVWPDDVHYDAARQEWNTLFNKFPLVIVFVQDTQDVVNAVRWARHWNVPIRMRSGRHSYEGLSAVDGGIVIDVSRMKQVKVDDRHGVTTVQTGTSNIDLHHILGSEGFVVPGGVCPTPGIAGVTLGGGHSMLARPWGLTLDHLLELEMVDANGCVLQASADHNSDLFWAYRGSGGGNFGICTSFRFQARRIDTVGFAEINWDLGDLEKVLRIWQRYTFPGADERLTPTLFITSSLQPVQSNFAGKQSPDFFPVVMQGVFLGPATELRRLLQPLLQTGSPRKITIEEMPWLEAVDRLSASQPTTPSPFKSTDCFIHSKLPEAAISTVRRFIDNPPTSSVTVLFHGLGGAIAKVPSHATAYFYRQAWSKIALWATWDTPDDASAGIRWEEDFRMAMLPYTCGVYVNSPNLAIKNWPIAYYGCNFEQLTRVKAKYDPENVFHFPQSIPPA</sequence>
<dbReference type="InterPro" id="IPR050416">
    <property type="entry name" value="FAD-linked_Oxidoreductase"/>
</dbReference>
<dbReference type="InterPro" id="IPR016166">
    <property type="entry name" value="FAD-bd_PCMH"/>
</dbReference>
<name>A0A498R899_9FIRM</name>
<dbReference type="Gene3D" id="3.30.43.10">
    <property type="entry name" value="Uridine Diphospho-n-acetylenolpyruvylglucosamine Reductase, domain 2"/>
    <property type="match status" value="1"/>
</dbReference>
<comment type="similarity">
    <text evidence="2">Belongs to the oxygen-dependent FAD-linked oxidoreductase family.</text>
</comment>
<dbReference type="PANTHER" id="PTHR42973">
    <property type="entry name" value="BINDING OXIDOREDUCTASE, PUTATIVE (AFU_ORTHOLOGUE AFUA_1G17690)-RELATED"/>
    <property type="match status" value="1"/>
</dbReference>
<dbReference type="GO" id="GO:0016491">
    <property type="term" value="F:oxidoreductase activity"/>
    <property type="evidence" value="ECO:0007669"/>
    <property type="project" value="UniProtKB-KW"/>
</dbReference>
<keyword evidence="8" id="KW-1185">Reference proteome</keyword>
<feature type="domain" description="FAD-binding PCMH-type" evidence="6">
    <location>
        <begin position="32"/>
        <end position="203"/>
    </location>
</feature>
<dbReference type="PANTHER" id="PTHR42973:SF39">
    <property type="entry name" value="FAD-BINDING PCMH-TYPE DOMAIN-CONTAINING PROTEIN"/>
    <property type="match status" value="1"/>
</dbReference>
<evidence type="ECO:0000256" key="5">
    <source>
        <dbReference type="ARBA" id="ARBA00023002"/>
    </source>
</evidence>
<dbReference type="PROSITE" id="PS51387">
    <property type="entry name" value="FAD_PCMH"/>
    <property type="match status" value="1"/>
</dbReference>
<keyword evidence="4" id="KW-0274">FAD</keyword>
<dbReference type="Gene3D" id="3.40.462.20">
    <property type="match status" value="1"/>
</dbReference>
<evidence type="ECO:0000256" key="1">
    <source>
        <dbReference type="ARBA" id="ARBA00001974"/>
    </source>
</evidence>
<dbReference type="Proteomes" id="UP000277811">
    <property type="component" value="Unassembled WGS sequence"/>
</dbReference>
<evidence type="ECO:0000256" key="4">
    <source>
        <dbReference type="ARBA" id="ARBA00022827"/>
    </source>
</evidence>
<dbReference type="InterPro" id="IPR012951">
    <property type="entry name" value="BBE"/>
</dbReference>
<dbReference type="GO" id="GO:0071949">
    <property type="term" value="F:FAD binding"/>
    <property type="evidence" value="ECO:0007669"/>
    <property type="project" value="InterPro"/>
</dbReference>
<dbReference type="InterPro" id="IPR016169">
    <property type="entry name" value="FAD-bd_PCMH_sub2"/>
</dbReference>
<evidence type="ECO:0000256" key="3">
    <source>
        <dbReference type="ARBA" id="ARBA00022630"/>
    </source>
</evidence>
<dbReference type="Pfam" id="PF08031">
    <property type="entry name" value="BBE"/>
    <property type="match status" value="1"/>
</dbReference>
<reference evidence="7 8" key="1">
    <citation type="submission" date="2018-06" db="EMBL/GenBank/DDBJ databases">
        <authorList>
            <person name="Strepis N."/>
        </authorList>
    </citation>
    <scope>NUCLEOTIDE SEQUENCE [LARGE SCALE GENOMIC DNA]</scope>
    <source>
        <strain evidence="7">LUCI</strain>
    </source>
</reference>
<evidence type="ECO:0000259" key="6">
    <source>
        <dbReference type="PROSITE" id="PS51387"/>
    </source>
</evidence>
<dbReference type="Gene3D" id="3.30.465.10">
    <property type="match status" value="1"/>
</dbReference>
<comment type="cofactor">
    <cofactor evidence="1">
        <name>FAD</name>
        <dbReference type="ChEBI" id="CHEBI:57692"/>
    </cofactor>
</comment>
<dbReference type="RefSeq" id="WP_122628145.1">
    <property type="nucleotide sequence ID" value="NZ_UPPP01000072.1"/>
</dbReference>
<dbReference type="Pfam" id="PF01565">
    <property type="entry name" value="FAD_binding_4"/>
    <property type="match status" value="1"/>
</dbReference>
<dbReference type="InterPro" id="IPR006094">
    <property type="entry name" value="Oxid_FAD_bind_N"/>
</dbReference>
<keyword evidence="3" id="KW-0285">Flavoprotein</keyword>
<dbReference type="InterPro" id="IPR016167">
    <property type="entry name" value="FAD-bd_PCMH_sub1"/>
</dbReference>
<gene>
    <name evidence="7" type="ORF">LUCI_2449</name>
</gene>
<evidence type="ECO:0000313" key="7">
    <source>
        <dbReference type="EMBL" id="VBB07205.1"/>
    </source>
</evidence>